<protein>
    <submittedName>
        <fullName evidence="1">Uncharacterized protein</fullName>
    </submittedName>
</protein>
<proteinExistence type="predicted"/>
<dbReference type="AlphaFoldDB" id="A0AAV1H1E1"/>
<organism evidence="1 2">
    <name type="scientific">Xyrichtys novacula</name>
    <name type="common">Pearly razorfish</name>
    <name type="synonym">Hemipteronotus novacula</name>
    <dbReference type="NCBI Taxonomy" id="13765"/>
    <lineage>
        <taxon>Eukaryota</taxon>
        <taxon>Metazoa</taxon>
        <taxon>Chordata</taxon>
        <taxon>Craniata</taxon>
        <taxon>Vertebrata</taxon>
        <taxon>Euteleostomi</taxon>
        <taxon>Actinopterygii</taxon>
        <taxon>Neopterygii</taxon>
        <taxon>Teleostei</taxon>
        <taxon>Neoteleostei</taxon>
        <taxon>Acanthomorphata</taxon>
        <taxon>Eupercaria</taxon>
        <taxon>Labriformes</taxon>
        <taxon>Labridae</taxon>
        <taxon>Xyrichtys</taxon>
    </lineage>
</organism>
<reference evidence="1" key="1">
    <citation type="submission" date="2023-08" db="EMBL/GenBank/DDBJ databases">
        <authorList>
            <person name="Alioto T."/>
            <person name="Alioto T."/>
            <person name="Gomez Garrido J."/>
        </authorList>
    </citation>
    <scope>NUCLEOTIDE SEQUENCE</scope>
</reference>
<dbReference type="EMBL" id="OY660881">
    <property type="protein sequence ID" value="CAJ1079767.1"/>
    <property type="molecule type" value="Genomic_DNA"/>
</dbReference>
<dbReference type="Proteomes" id="UP001178508">
    <property type="component" value="Chromosome 18"/>
</dbReference>
<name>A0AAV1H1E1_XYRNO</name>
<gene>
    <name evidence="1" type="ORF">XNOV1_A026474</name>
</gene>
<accession>A0AAV1H1E1</accession>
<keyword evidence="2" id="KW-1185">Reference proteome</keyword>
<evidence type="ECO:0000313" key="2">
    <source>
        <dbReference type="Proteomes" id="UP001178508"/>
    </source>
</evidence>
<sequence length="127" mass="13870">MRRRGSGAVTAPRSLIWGLSKPNTTSPLKLGQMETPYLNLIAYPAIYPLWLIPGQLENIKTPHFLLPIQSHICRFQTQAVPGPGSGARLMRLSVDDLALLTYCLGVAPSPGMGLFGPAPSLYPHRCY</sequence>
<evidence type="ECO:0000313" key="1">
    <source>
        <dbReference type="EMBL" id="CAJ1079767.1"/>
    </source>
</evidence>